<dbReference type="STRING" id="60517.A0A0R3VZC0"/>
<dbReference type="GO" id="GO:0006941">
    <property type="term" value="P:striated muscle contraction"/>
    <property type="evidence" value="ECO:0007669"/>
    <property type="project" value="TreeGrafter"/>
</dbReference>
<dbReference type="GO" id="GO:0005219">
    <property type="term" value="F:ryanodine-sensitive calcium-release channel activity"/>
    <property type="evidence" value="ECO:0007669"/>
    <property type="project" value="TreeGrafter"/>
</dbReference>
<dbReference type="InterPro" id="IPR015925">
    <property type="entry name" value="Ryanodine_IP3_receptor"/>
</dbReference>
<reference evidence="1" key="1">
    <citation type="submission" date="2017-02" db="UniProtKB">
        <authorList>
            <consortium name="WormBaseParasite"/>
        </authorList>
    </citation>
    <scope>IDENTIFICATION</scope>
</reference>
<proteinExistence type="predicted"/>
<dbReference type="GO" id="GO:0034704">
    <property type="term" value="C:calcium channel complex"/>
    <property type="evidence" value="ECO:0007669"/>
    <property type="project" value="TreeGrafter"/>
</dbReference>
<dbReference type="GO" id="GO:0033017">
    <property type="term" value="C:sarcoplasmic reticulum membrane"/>
    <property type="evidence" value="ECO:0007669"/>
    <property type="project" value="TreeGrafter"/>
</dbReference>
<dbReference type="GO" id="GO:0030018">
    <property type="term" value="C:Z disc"/>
    <property type="evidence" value="ECO:0007669"/>
    <property type="project" value="TreeGrafter"/>
</dbReference>
<evidence type="ECO:0000313" key="1">
    <source>
        <dbReference type="WBParaSite" id="TASK_0000276401-mRNA-1"/>
    </source>
</evidence>
<dbReference type="GO" id="GO:0005790">
    <property type="term" value="C:smooth endoplasmic reticulum"/>
    <property type="evidence" value="ECO:0007669"/>
    <property type="project" value="TreeGrafter"/>
</dbReference>
<organism evidence="1">
    <name type="scientific">Taenia asiatica</name>
    <name type="common">Asian tapeworm</name>
    <dbReference type="NCBI Taxonomy" id="60517"/>
    <lineage>
        <taxon>Eukaryota</taxon>
        <taxon>Metazoa</taxon>
        <taxon>Spiralia</taxon>
        <taxon>Lophotrochozoa</taxon>
        <taxon>Platyhelminthes</taxon>
        <taxon>Cestoda</taxon>
        <taxon>Eucestoda</taxon>
        <taxon>Cyclophyllidea</taxon>
        <taxon>Taeniidae</taxon>
        <taxon>Taenia</taxon>
    </lineage>
</organism>
<sequence>LESKNFLIHTINKPDNKFTGQEIYVWDLYQQRCLDFFPIGNCFRKQ</sequence>
<dbReference type="AlphaFoldDB" id="A0A0R3VZC0"/>
<dbReference type="PANTHER" id="PTHR46399:SF8">
    <property type="entry name" value="B30.2_SPRY DOMAIN-CONTAINING PROTEIN"/>
    <property type="match status" value="1"/>
</dbReference>
<dbReference type="WBParaSite" id="TASK_0000276401-mRNA-1">
    <property type="protein sequence ID" value="TASK_0000276401-mRNA-1"/>
    <property type="gene ID" value="TASK_0000276401"/>
</dbReference>
<accession>A0A0R3VZC0</accession>
<dbReference type="GO" id="GO:0042383">
    <property type="term" value="C:sarcolemma"/>
    <property type="evidence" value="ECO:0007669"/>
    <property type="project" value="TreeGrafter"/>
</dbReference>
<dbReference type="GO" id="GO:0014808">
    <property type="term" value="P:release of sequestered calcium ion into cytosol by sarcoplasmic reticulum"/>
    <property type="evidence" value="ECO:0007669"/>
    <property type="project" value="TreeGrafter"/>
</dbReference>
<protein>
    <submittedName>
        <fullName evidence="1">Protein kinase domain-containing protein</fullName>
    </submittedName>
</protein>
<dbReference type="PANTHER" id="PTHR46399">
    <property type="entry name" value="B30.2/SPRY DOMAIN-CONTAINING PROTEIN"/>
    <property type="match status" value="1"/>
</dbReference>
<name>A0A0R3VZC0_TAEAS</name>